<accession>A0A5B2W1D5</accession>
<dbReference type="Pfam" id="PF11175">
    <property type="entry name" value="DUF2961"/>
    <property type="match status" value="1"/>
</dbReference>
<organism evidence="2 3">
    <name type="scientific">Chitinophaga agrisoli</name>
    <dbReference type="NCBI Taxonomy" id="2607653"/>
    <lineage>
        <taxon>Bacteria</taxon>
        <taxon>Pseudomonadati</taxon>
        <taxon>Bacteroidota</taxon>
        <taxon>Chitinophagia</taxon>
        <taxon>Chitinophagales</taxon>
        <taxon>Chitinophagaceae</taxon>
        <taxon>Chitinophaga</taxon>
    </lineage>
</organism>
<dbReference type="Proteomes" id="UP000324611">
    <property type="component" value="Unassembled WGS sequence"/>
</dbReference>
<keyword evidence="3" id="KW-1185">Reference proteome</keyword>
<proteinExistence type="predicted"/>
<keyword evidence="1" id="KW-0732">Signal</keyword>
<dbReference type="AlphaFoldDB" id="A0A5B2W1D5"/>
<reference evidence="2 3" key="2">
    <citation type="submission" date="2019-09" db="EMBL/GenBank/DDBJ databases">
        <authorList>
            <person name="Jin C."/>
        </authorList>
    </citation>
    <scope>NUCLEOTIDE SEQUENCE [LARGE SCALE GENOMIC DNA]</scope>
    <source>
        <strain evidence="2 3">BN140078</strain>
    </source>
</reference>
<comment type="caution">
    <text evidence="2">The sequence shown here is derived from an EMBL/GenBank/DDBJ whole genome shotgun (WGS) entry which is preliminary data.</text>
</comment>
<dbReference type="InterPro" id="IPR021345">
    <property type="entry name" value="DUF2961"/>
</dbReference>
<reference evidence="2 3" key="1">
    <citation type="submission" date="2019-09" db="EMBL/GenBank/DDBJ databases">
        <title>Chitinophaga ginsengihumi sp. nov., isolated from soil of ginseng rhizosphere.</title>
        <authorList>
            <person name="Lee J."/>
        </authorList>
    </citation>
    <scope>NUCLEOTIDE SEQUENCE [LARGE SCALE GENOMIC DNA]</scope>
    <source>
        <strain evidence="2 3">BN140078</strain>
    </source>
</reference>
<sequence length="382" mass="43279">MVRKLFTLCCAVLVANILNAQQQPFNGLNMNMGNLFQLSDAKTRSISPENFSGEKGKGGMATLDQGLARGAAKDLGQGWKVSPYIHIEPGQTYTLAEINGSGAIQHIWMTPTGNWRFSIIRFYWDDEATPSVEVPVGDFFAMGWGQYAQLNSLAICVNPGSAFNCYWAMPFRKKCKITMENINTERMTLYYQVDYTLTDVPADAGYFHAQFRRNNPTKGGSYTLLDGIKGKGQYVGTYLAWGVNNNGWWGEGEIKFFMDGDSQYPTICGTGTEDYFCGSYNFENNKTHQYQEFSTPYTGLPQVIRPNGVYDSQQRFGLYRWHIMDPVRFDKDLKVTIQDLGWRSGGRYLQQQSDISSVVYWYQAEPHSPFPKLPVKNDLEVN</sequence>
<evidence type="ECO:0000313" key="2">
    <source>
        <dbReference type="EMBL" id="KAA2244718.1"/>
    </source>
</evidence>
<name>A0A5B2W1D5_9BACT</name>
<evidence type="ECO:0000313" key="3">
    <source>
        <dbReference type="Proteomes" id="UP000324611"/>
    </source>
</evidence>
<dbReference type="RefSeq" id="WP_149836115.1">
    <property type="nucleotide sequence ID" value="NZ_VUOC01000001.1"/>
</dbReference>
<protein>
    <submittedName>
        <fullName evidence="2">DUF2961 domain-containing protein</fullName>
    </submittedName>
</protein>
<feature type="chain" id="PRO_5022841685" evidence="1">
    <location>
        <begin position="21"/>
        <end position="382"/>
    </location>
</feature>
<dbReference type="EMBL" id="VUOC01000001">
    <property type="protein sequence ID" value="KAA2244718.1"/>
    <property type="molecule type" value="Genomic_DNA"/>
</dbReference>
<evidence type="ECO:0000256" key="1">
    <source>
        <dbReference type="SAM" id="SignalP"/>
    </source>
</evidence>
<feature type="signal peptide" evidence="1">
    <location>
        <begin position="1"/>
        <end position="20"/>
    </location>
</feature>
<gene>
    <name evidence="2" type="ORF">F0L74_01725</name>
</gene>
<dbReference type="Gene3D" id="2.60.120.1390">
    <property type="match status" value="1"/>
</dbReference>